<dbReference type="CDD" id="cd23245">
    <property type="entry name" value="Betaflexiviridae_RdRp"/>
    <property type="match status" value="1"/>
</dbReference>
<dbReference type="Gene3D" id="2.60.120.590">
    <property type="entry name" value="Alpha-ketoglutarate-dependent dioxygenase AlkB-like"/>
    <property type="match status" value="1"/>
</dbReference>
<keyword evidence="3" id="KW-0548">Nucleotidyltransferase</keyword>
<dbReference type="InterPro" id="IPR037151">
    <property type="entry name" value="AlkB-like_sf"/>
</dbReference>
<dbReference type="Gene3D" id="3.40.50.300">
    <property type="entry name" value="P-loop containing nucleotide triphosphate hydrolases"/>
    <property type="match status" value="1"/>
</dbReference>
<dbReference type="InterPro" id="IPR001788">
    <property type="entry name" value="RNA-dep_RNA_pol_alsuvir"/>
</dbReference>
<dbReference type="GO" id="GO:0003724">
    <property type="term" value="F:RNA helicase activity"/>
    <property type="evidence" value="ECO:0007669"/>
    <property type="project" value="UniProtKB-EC"/>
</dbReference>
<dbReference type="PROSITE" id="PS51657">
    <property type="entry name" value="PSRV_HELICASE"/>
    <property type="match status" value="1"/>
</dbReference>
<evidence type="ECO:0000256" key="8">
    <source>
        <dbReference type="ARBA" id="ARBA00022953"/>
    </source>
</evidence>
<evidence type="ECO:0000256" key="2">
    <source>
        <dbReference type="ARBA" id="ARBA00022679"/>
    </source>
</evidence>
<dbReference type="InterPro" id="IPR007094">
    <property type="entry name" value="RNA-dir_pol_PSvirus"/>
</dbReference>
<keyword evidence="2" id="KW-0808">Transferase</keyword>
<feature type="domain" description="Alphavirus-like MT" evidence="14">
    <location>
        <begin position="64"/>
        <end position="248"/>
    </location>
</feature>
<dbReference type="SUPFAM" id="SSF56672">
    <property type="entry name" value="DNA/RNA polymerases"/>
    <property type="match status" value="1"/>
</dbReference>
<dbReference type="Pfam" id="PF00978">
    <property type="entry name" value="RdRP_2"/>
    <property type="match status" value="1"/>
</dbReference>
<dbReference type="GeneID" id="80537937"/>
<evidence type="ECO:0000256" key="1">
    <source>
        <dbReference type="ARBA" id="ARBA00022484"/>
    </source>
</evidence>
<dbReference type="InterPro" id="IPR038765">
    <property type="entry name" value="Papain-like_cys_pep_sf"/>
</dbReference>
<dbReference type="CDD" id="cd22744">
    <property type="entry name" value="OTU"/>
    <property type="match status" value="1"/>
</dbReference>
<dbReference type="GO" id="GO:0006351">
    <property type="term" value="P:DNA-templated transcription"/>
    <property type="evidence" value="ECO:0007669"/>
    <property type="project" value="InterPro"/>
</dbReference>
<dbReference type="GO" id="GO:0039694">
    <property type="term" value="P:viral RNA genome replication"/>
    <property type="evidence" value="ECO:0007669"/>
    <property type="project" value="InterPro"/>
</dbReference>
<dbReference type="GO" id="GO:0005524">
    <property type="term" value="F:ATP binding"/>
    <property type="evidence" value="ECO:0007669"/>
    <property type="project" value="UniProtKB-KW"/>
</dbReference>
<evidence type="ECO:0000256" key="3">
    <source>
        <dbReference type="ARBA" id="ARBA00022695"/>
    </source>
</evidence>
<evidence type="ECO:0000259" key="12">
    <source>
        <dbReference type="PROSITE" id="PS51471"/>
    </source>
</evidence>
<evidence type="ECO:0000313" key="15">
    <source>
        <dbReference type="EMBL" id="QEJ80622.1"/>
    </source>
</evidence>
<evidence type="ECO:0000256" key="5">
    <source>
        <dbReference type="ARBA" id="ARBA00022801"/>
    </source>
</evidence>
<dbReference type="InterPro" id="IPR027351">
    <property type="entry name" value="(+)RNA_virus_helicase_core_dom"/>
</dbReference>
<keyword evidence="8" id="KW-0693">Viral RNA replication</keyword>
<keyword evidence="6" id="KW-0347">Helicase</keyword>
<comment type="catalytic activity">
    <reaction evidence="9">
        <text>ATP + H2O = ADP + phosphate + H(+)</text>
        <dbReference type="Rhea" id="RHEA:13065"/>
        <dbReference type="ChEBI" id="CHEBI:15377"/>
        <dbReference type="ChEBI" id="CHEBI:15378"/>
        <dbReference type="ChEBI" id="CHEBI:30616"/>
        <dbReference type="ChEBI" id="CHEBI:43474"/>
        <dbReference type="ChEBI" id="CHEBI:456216"/>
        <dbReference type="EC" id="3.6.4.13"/>
    </reaction>
</comment>
<keyword evidence="4" id="KW-0547">Nucleotide-binding</keyword>
<evidence type="ECO:0000259" key="11">
    <source>
        <dbReference type="PROSITE" id="PS50802"/>
    </source>
</evidence>
<feature type="domain" description="(+)RNA virus helicase C-terminal" evidence="13">
    <location>
        <begin position="1146"/>
        <end position="1450"/>
    </location>
</feature>
<proteinExistence type="predicted"/>
<protein>
    <submittedName>
        <fullName evidence="15">Replicase</fullName>
    </submittedName>
</protein>
<accession>A0AAE6ISG3</accession>
<keyword evidence="7" id="KW-0067">ATP-binding</keyword>
<evidence type="ECO:0000256" key="7">
    <source>
        <dbReference type="ARBA" id="ARBA00022840"/>
    </source>
</evidence>
<dbReference type="GO" id="GO:0003723">
    <property type="term" value="F:RNA binding"/>
    <property type="evidence" value="ECO:0007669"/>
    <property type="project" value="InterPro"/>
</dbReference>
<organism evidence="15 16">
    <name type="scientific">Camellia ringspot associated virus 1</name>
    <dbReference type="NCBI Taxonomy" id="2606569"/>
    <lineage>
        <taxon>Viruses</taxon>
        <taxon>Riboviria</taxon>
        <taxon>Orthornavirae</taxon>
        <taxon>Kitrinoviricota</taxon>
        <taxon>Alsuviricetes</taxon>
        <taxon>Tymovirales</taxon>
        <taxon>Betaflexiviridae</taxon>
        <taxon>Trivirinae</taxon>
        <taxon>Prunevirus</taxon>
        <taxon>Prunevirus unicamelliae</taxon>
    </lineage>
</organism>
<dbReference type="RefSeq" id="YP_010799543.1">
    <property type="nucleotide sequence ID" value="NC_076655.1"/>
</dbReference>
<dbReference type="SUPFAM" id="SSF51197">
    <property type="entry name" value="Clavaminate synthase-like"/>
    <property type="match status" value="1"/>
</dbReference>
<dbReference type="Proteomes" id="UP000832091">
    <property type="component" value="Segment"/>
</dbReference>
<dbReference type="PROSITE" id="PS50507">
    <property type="entry name" value="RDRP_SSRNA_POS"/>
    <property type="match status" value="1"/>
</dbReference>
<dbReference type="SUPFAM" id="SSF52540">
    <property type="entry name" value="P-loop containing nucleoside triphosphate hydrolases"/>
    <property type="match status" value="1"/>
</dbReference>
<dbReference type="GO" id="GO:0008174">
    <property type="term" value="F:mRNA methyltransferase activity"/>
    <property type="evidence" value="ECO:0007669"/>
    <property type="project" value="UniProtKB-UniRule"/>
</dbReference>
<dbReference type="KEGG" id="vg:80537937"/>
<dbReference type="GO" id="GO:0006396">
    <property type="term" value="P:RNA processing"/>
    <property type="evidence" value="ECO:0007669"/>
    <property type="project" value="InterPro"/>
</dbReference>
<feature type="domain" description="RdRp catalytic" evidence="10">
    <location>
        <begin position="1744"/>
        <end position="1851"/>
    </location>
</feature>
<dbReference type="PROSITE" id="PS50802">
    <property type="entry name" value="OTU"/>
    <property type="match status" value="1"/>
</dbReference>
<evidence type="ECO:0000256" key="6">
    <source>
        <dbReference type="ARBA" id="ARBA00022806"/>
    </source>
</evidence>
<keyword evidence="1" id="KW-0696">RNA-directed RNA polymerase</keyword>
<dbReference type="InterPro" id="IPR027417">
    <property type="entry name" value="P-loop_NTPase"/>
</dbReference>
<reference evidence="15" key="1">
    <citation type="journal article" date="2019" name="Virus Res.">
        <title>Characterization of three new viruses of the family Betaflexiviridae associated with camellia ringspot disease.</title>
        <authorList>
            <person name="Liu H."/>
            <person name="Wu L."/>
            <person name="Zheng L."/>
            <person name="Cao M."/>
            <person name="Li R."/>
        </authorList>
    </citation>
    <scope>NUCLEOTIDE SEQUENCE</scope>
    <source>
        <strain evidence="15">CJ5</strain>
    </source>
</reference>
<dbReference type="InterPro" id="IPR043502">
    <property type="entry name" value="DNA/RNA_pol_sf"/>
</dbReference>
<dbReference type="Pfam" id="PF01443">
    <property type="entry name" value="Viral_helicase1"/>
    <property type="match status" value="1"/>
</dbReference>
<evidence type="ECO:0000313" key="16">
    <source>
        <dbReference type="Proteomes" id="UP000832091"/>
    </source>
</evidence>
<sequence>MASVMIRTPLEKFFSANDKADQKVILTSGVSYVKKYCDDKGLHFAYYLDERKKKAITDLGINLHPVPFLAHSHPFCKVLENNQLVNILPGLLGSGKWVFMSIKEGKVEQIIKKSGGVENNISVVNRCICAKDFSRYDFTPNEVDIRRNSIKGDHLFPENLMRSLKGKKIFIHDEVHHWNSKQMIDFLEKVSPTILYCSVVYPPELLGGITTPQNKTFYDFKVEGDKLYFFPDGNRSEFYEQPADLKWLLMAKRFVLKNSEYTVKMLSSTYCHHLIQISKGAKITESKRFFSNFDTIDLKVIHKERFRYYDDIPIRKLHLEKVYTYLMCLKKPDVESAIAKLRQLMEDEQDTRVVAFFCKFAKDIIDKFKGRIHLYETGWFEHIKDSFVKMLPNFWGRLLSRWHGVNLFEFLFKLECLCIEVELIDVDSSFSVKESLKDRVLGRSEGCSAELQNLYMQEFGPSAMLEVGWHGNLKKVIKDVEERNLIKNGRLSIREKAYSSKLLSRFHLRVGILKYIGVQNRMGKRNESKLRTPMIKMHNSDGIYSYPEPEFIRDEGFTSFECEYSNLRWLNVHRNLWFNDLELGVDICGVYEPQVPNSEDLSSTENLLEVIEVDDEFFPSNMKETVEVAKEIGTLKEESDPMRQGSSEILDDELIRELNGSVTIIHNFTEELLVKRDVLGDGNCFYRALRLKLTGSQEGHEEVRLKFANHASHIGFNLSTNMRNMITTPGVFTETWMVNLFVNVMNVDIMIHEDMSGNYYSIKPNLIHYDEIPKIQIRLLFENSHFALLESADKYEEKMDLDSKSFEAKYLIKSGFGDFEAIRTLVEDLVGRVKEYKFNEFKGRRAYFFSENESIDYAHGKTKYLRNQFDSVNELLPIELKGKFNAFLLQIFEEDGEIGFHRDNEGVYDNDNILSINLNGYASFMIEDCGSKEIYEIKMTDGLFISMLPGFQKKFRHGVTNCSSKRINITFRNHVRSVNGKPVIEIDLSEIRNGCMLRAIADAEKRSLGQVVHALFKKDRDFWKMWISEAKGGTIEDMMKAAIDLKFSFELLSDGKCEIFGTSGPKLNFELKGGHFSVMDSRPSCVERTFLNSNTLRGGSSKHLGEMDLEYMNNANFEAKGIFANQLQISFLERTTGLILSEVYGSAGKNLELVKINRENMIEKEINFMCGFAGSGKSYSLQQRVKQSLDAEFLIICPRNELKKDWLSKLNCNEKKVRTFEVALTLNLSKLDLIIIDELGLFPNGYLDLICYMLADQGNHDCKIMCLFDPLQSRYHSDLDNHLLDFDHECDRLIDGLDFNYLMESRRMSKSFFGAFFRDVTLYNEGDQNFKLEVYDSVIVAINEGKKKGIEVDLILVASRDEKRALSCSVNTLTFGEAQGLTVNHACIVLSEYAEKQDDFRWMVALTRSRTKVSFAVMYRGGLVSFIQNNSARLIGLFMAQSPLTINRMQLMLKGNINPCIRSLGCSDEMDREERLEGDPFLKPHIYLGQRINAEEFEVFEPEVVEPICRTHIELPPENFDQSINFDLIRAREFREMRIGGETTKQFCEDFEHSRANGKRMTSGPMRYEAIYPRHKADDDVTFWMAVKKRLRFSEEHVERAKLKDAFGVGGLLYENFKSKMGLKFNWDQQLLDECVNDFEVKKLSKSKATLQAHSSRSDSDWKIDNIFLFMKSQLCTKYEKQYVDAKAGQTLACFAHMVLVKFAPYCRYMEKQLRNQFPENIYIHSGKNFNDLNDWVKRHMSDNECIESDYEAFDACQDEYILAFEVLLMEDMGMPNWFINDYIDLKCTLGCKLGHFAIMRFTGEFSTFLFNTLANMAFTFAKYDCDGKTPIAFAGDDMCMLSKCDEISKFESVFEKISLKAKVVISKNPMFCGWNLCKYGIFKEPALVYNRFMVAEERGNVNECLENYAIEVSYAYMLGEKLYEFLKEEDRVNYHQIVVRYIVKHIDKLKTKVKVLFSGRDV</sequence>
<dbReference type="GO" id="GO:0003968">
    <property type="term" value="F:RNA-directed RNA polymerase activity"/>
    <property type="evidence" value="ECO:0007669"/>
    <property type="project" value="UniProtKB-KW"/>
</dbReference>
<dbReference type="InterPro" id="IPR005123">
    <property type="entry name" value="Oxoglu/Fe-dep_dioxygenase_dom"/>
</dbReference>
<dbReference type="Gene3D" id="3.90.70.80">
    <property type="match status" value="1"/>
</dbReference>
<dbReference type="PROSITE" id="PS51743">
    <property type="entry name" value="ALPHAVIRUS_MT"/>
    <property type="match status" value="1"/>
</dbReference>
<evidence type="ECO:0000256" key="9">
    <source>
        <dbReference type="ARBA" id="ARBA00047984"/>
    </source>
</evidence>
<name>A0AAE6ISG3_9VIRU</name>
<dbReference type="PROSITE" id="PS51471">
    <property type="entry name" value="FE2OG_OXY"/>
    <property type="match status" value="1"/>
</dbReference>
<feature type="domain" description="Fe2OG dioxygenase" evidence="12">
    <location>
        <begin position="883"/>
        <end position="975"/>
    </location>
</feature>
<evidence type="ECO:0000259" key="14">
    <source>
        <dbReference type="PROSITE" id="PS51743"/>
    </source>
</evidence>
<evidence type="ECO:0000259" key="13">
    <source>
        <dbReference type="PROSITE" id="PS51657"/>
    </source>
</evidence>
<evidence type="ECO:0000259" key="10">
    <source>
        <dbReference type="PROSITE" id="PS50507"/>
    </source>
</evidence>
<dbReference type="InterPro" id="IPR003323">
    <property type="entry name" value="OTU_dom"/>
</dbReference>
<evidence type="ECO:0000256" key="4">
    <source>
        <dbReference type="ARBA" id="ARBA00022741"/>
    </source>
</evidence>
<feature type="domain" description="OTU" evidence="11">
    <location>
        <begin position="673"/>
        <end position="775"/>
    </location>
</feature>
<dbReference type="EMBL" id="MK050792">
    <property type="protein sequence ID" value="QEJ80622.1"/>
    <property type="molecule type" value="Genomic_RNA"/>
</dbReference>
<keyword evidence="5" id="KW-0378">Hydrolase</keyword>
<keyword evidence="16" id="KW-1185">Reference proteome</keyword>
<dbReference type="GO" id="GO:0016787">
    <property type="term" value="F:hydrolase activity"/>
    <property type="evidence" value="ECO:0007669"/>
    <property type="project" value="UniProtKB-KW"/>
</dbReference>
<dbReference type="Pfam" id="PF01660">
    <property type="entry name" value="Vmethyltransf"/>
    <property type="match status" value="1"/>
</dbReference>
<dbReference type="InterPro" id="IPR002588">
    <property type="entry name" value="Alphavirus-like_MT_dom"/>
</dbReference>
<dbReference type="SUPFAM" id="SSF54001">
    <property type="entry name" value="Cysteine proteinases"/>
    <property type="match status" value="1"/>
</dbReference>
<dbReference type="GO" id="GO:0016556">
    <property type="term" value="P:mRNA modification"/>
    <property type="evidence" value="ECO:0007669"/>
    <property type="project" value="InterPro"/>
</dbReference>